<keyword evidence="8 14" id="KW-0479">Metal-binding</keyword>
<evidence type="ECO:0000256" key="4">
    <source>
        <dbReference type="ARBA" id="ARBA00017504"/>
    </source>
</evidence>
<dbReference type="EMBL" id="JBHTBR010000005">
    <property type="protein sequence ID" value="MFC7292341.1"/>
    <property type="molecule type" value="Genomic_DNA"/>
</dbReference>
<comment type="function">
    <text evidence="14 15">Catalyzes the oxidation of protoporphyrinogen IX to protoporphyrin IX.</text>
</comment>
<dbReference type="InterPro" id="IPR005265">
    <property type="entry name" value="HemJ-like"/>
</dbReference>
<dbReference type="Proteomes" id="UP001596492">
    <property type="component" value="Unassembled WGS sequence"/>
</dbReference>
<evidence type="ECO:0000256" key="15">
    <source>
        <dbReference type="PIRNR" id="PIRNR004638"/>
    </source>
</evidence>
<dbReference type="PIRSF" id="PIRSF004638">
    <property type="entry name" value="UCP004638"/>
    <property type="match status" value="1"/>
</dbReference>
<organism evidence="16 17">
    <name type="scientific">Hirschia litorea</name>
    <dbReference type="NCBI Taxonomy" id="1199156"/>
    <lineage>
        <taxon>Bacteria</taxon>
        <taxon>Pseudomonadati</taxon>
        <taxon>Pseudomonadota</taxon>
        <taxon>Alphaproteobacteria</taxon>
        <taxon>Hyphomonadales</taxon>
        <taxon>Hyphomonadaceae</taxon>
        <taxon>Hirschia</taxon>
    </lineage>
</organism>
<keyword evidence="10 14" id="KW-0560">Oxidoreductase</keyword>
<comment type="pathway">
    <text evidence="2 14 15">Porphyrin-containing compound metabolism; protoporphyrin-IX biosynthesis; protoporphyrin-IX from protoporphyrinogen-IX: step 1/1.</text>
</comment>
<evidence type="ECO:0000256" key="8">
    <source>
        <dbReference type="ARBA" id="ARBA00022723"/>
    </source>
</evidence>
<evidence type="ECO:0000256" key="13">
    <source>
        <dbReference type="ARBA" id="ARBA00048390"/>
    </source>
</evidence>
<feature type="transmembrane region" description="Helical" evidence="14">
    <location>
        <begin position="122"/>
        <end position="140"/>
    </location>
</feature>
<evidence type="ECO:0000256" key="3">
    <source>
        <dbReference type="ARBA" id="ARBA00006501"/>
    </source>
</evidence>
<evidence type="ECO:0000256" key="5">
    <source>
        <dbReference type="ARBA" id="ARBA00022475"/>
    </source>
</evidence>
<feature type="binding site" description="axial binding residue" evidence="14">
    <location>
        <position position="87"/>
    </location>
    <ligand>
        <name>heme</name>
        <dbReference type="ChEBI" id="CHEBI:30413"/>
    </ligand>
    <ligandPart>
        <name>Fe</name>
        <dbReference type="ChEBI" id="CHEBI:18248"/>
    </ligandPart>
</feature>
<feature type="transmembrane region" description="Helical" evidence="14">
    <location>
        <begin position="6"/>
        <end position="30"/>
    </location>
</feature>
<dbReference type="EC" id="1.3.99.-" evidence="14 15"/>
<gene>
    <name evidence="16" type="ORF">ACFQS8_11985</name>
</gene>
<name>A0ABW2IMH1_9PROT</name>
<feature type="transmembrane region" description="Helical" evidence="14">
    <location>
        <begin position="51"/>
        <end position="71"/>
    </location>
</feature>
<protein>
    <recommendedName>
        <fullName evidence="4 14">Protoporphyrinogen IX oxidase</fullName>
        <shortName evidence="14">PPO</shortName>
        <ecNumber evidence="14 15">1.3.99.-</ecNumber>
    </recommendedName>
</protein>
<feature type="binding site" description="axial binding residue" evidence="14">
    <location>
        <position position="10"/>
    </location>
    <ligand>
        <name>heme</name>
        <dbReference type="ChEBI" id="CHEBI:30413"/>
    </ligand>
    <ligandPart>
        <name>Fe</name>
        <dbReference type="ChEBI" id="CHEBI:18248"/>
    </ligandPart>
</feature>
<sequence>MYYEWFRAGHIICVIAWMAGMLMLPRLLVYRIEGRQNPELVMMMDSAITRLRKIILTPMMILTWIFGFTMAHFQWQSFQHQPWFWIKLLCVVLISAAHGYFIGLHKKEISDGINMSSKTLRFLNEIPFLLAIVAVIMVVVEPFSR</sequence>
<dbReference type="RefSeq" id="WP_382167697.1">
    <property type="nucleotide sequence ID" value="NZ_JBHTBR010000005.1"/>
</dbReference>
<evidence type="ECO:0000256" key="7">
    <source>
        <dbReference type="ARBA" id="ARBA00022692"/>
    </source>
</evidence>
<evidence type="ECO:0000256" key="2">
    <source>
        <dbReference type="ARBA" id="ARBA00005073"/>
    </source>
</evidence>
<keyword evidence="7 14" id="KW-0812">Transmembrane</keyword>
<evidence type="ECO:0000313" key="17">
    <source>
        <dbReference type="Proteomes" id="UP001596492"/>
    </source>
</evidence>
<accession>A0ABW2IMH1</accession>
<dbReference type="Pfam" id="PF03653">
    <property type="entry name" value="UPF0093"/>
    <property type="match status" value="1"/>
</dbReference>
<keyword evidence="17" id="KW-1185">Reference proteome</keyword>
<evidence type="ECO:0000256" key="1">
    <source>
        <dbReference type="ARBA" id="ARBA00004651"/>
    </source>
</evidence>
<dbReference type="PANTHER" id="PTHR40255">
    <property type="entry name" value="UPF0093 MEMBRANE PROTEIN SLR1790"/>
    <property type="match status" value="1"/>
</dbReference>
<feature type="transmembrane region" description="Helical" evidence="14">
    <location>
        <begin position="83"/>
        <end position="102"/>
    </location>
</feature>
<keyword evidence="11 14" id="KW-0408">Iron</keyword>
<dbReference type="PANTHER" id="PTHR40255:SF1">
    <property type="entry name" value="PROTOPORPHYRINOGEN IX OXIDASE"/>
    <property type="match status" value="1"/>
</dbReference>
<evidence type="ECO:0000256" key="6">
    <source>
        <dbReference type="ARBA" id="ARBA00022617"/>
    </source>
</evidence>
<dbReference type="HAMAP" id="MF_02239">
    <property type="entry name" value="HemJ"/>
    <property type="match status" value="1"/>
</dbReference>
<comment type="similarity">
    <text evidence="3 14 15">Belongs to the HemJ family.</text>
</comment>
<comment type="caution">
    <text evidence="16">The sequence shown here is derived from an EMBL/GenBank/DDBJ whole genome shotgun (WGS) entry which is preliminary data.</text>
</comment>
<evidence type="ECO:0000256" key="9">
    <source>
        <dbReference type="ARBA" id="ARBA00022989"/>
    </source>
</evidence>
<keyword evidence="5 14" id="KW-1003">Cell membrane</keyword>
<comment type="cofactor">
    <cofactor evidence="14 15">
        <name>heme b</name>
        <dbReference type="ChEBI" id="CHEBI:60344"/>
    </cofactor>
    <text evidence="14 15">Binds 1 heme b (iron(II)-protoporphyrin IX) group per subunit.</text>
</comment>
<evidence type="ECO:0000256" key="11">
    <source>
        <dbReference type="ARBA" id="ARBA00023004"/>
    </source>
</evidence>
<keyword evidence="12 14" id="KW-0472">Membrane</keyword>
<comment type="subunit">
    <text evidence="14">Homodimer.</text>
</comment>
<keyword evidence="9 14" id="KW-1133">Transmembrane helix</keyword>
<proteinExistence type="inferred from homology"/>
<keyword evidence="6 14" id="KW-0349">Heme</keyword>
<reference evidence="17" key="1">
    <citation type="journal article" date="2019" name="Int. J. Syst. Evol. Microbiol.">
        <title>The Global Catalogue of Microorganisms (GCM) 10K type strain sequencing project: providing services to taxonomists for standard genome sequencing and annotation.</title>
        <authorList>
            <consortium name="The Broad Institute Genomics Platform"/>
            <consortium name="The Broad Institute Genome Sequencing Center for Infectious Disease"/>
            <person name="Wu L."/>
            <person name="Ma J."/>
        </authorList>
    </citation>
    <scope>NUCLEOTIDE SEQUENCE [LARGE SCALE GENOMIC DNA]</scope>
    <source>
        <strain evidence="17">CCUG 51308</strain>
    </source>
</reference>
<evidence type="ECO:0000256" key="12">
    <source>
        <dbReference type="ARBA" id="ARBA00023136"/>
    </source>
</evidence>
<comment type="subcellular location">
    <subcellularLocation>
        <location evidence="1 14">Cell membrane</location>
        <topology evidence="1 14">Multi-pass membrane protein</topology>
    </subcellularLocation>
</comment>
<evidence type="ECO:0000313" key="16">
    <source>
        <dbReference type="EMBL" id="MFC7292341.1"/>
    </source>
</evidence>
<evidence type="ECO:0000256" key="10">
    <source>
        <dbReference type="ARBA" id="ARBA00023002"/>
    </source>
</evidence>
<comment type="catalytic activity">
    <reaction evidence="13 14 15">
        <text>protoporphyrinogen IX + 3 A = protoporphyrin IX + 3 AH2</text>
        <dbReference type="Rhea" id="RHEA:62000"/>
        <dbReference type="ChEBI" id="CHEBI:13193"/>
        <dbReference type="ChEBI" id="CHEBI:17499"/>
        <dbReference type="ChEBI" id="CHEBI:57306"/>
        <dbReference type="ChEBI" id="CHEBI:57307"/>
    </reaction>
</comment>
<evidence type="ECO:0000256" key="14">
    <source>
        <dbReference type="HAMAP-Rule" id="MF_02239"/>
    </source>
</evidence>